<protein>
    <submittedName>
        <fullName evidence="11">Tripartite motif-containing protein 16-like</fullName>
    </submittedName>
</protein>
<dbReference type="Pfam" id="PF13765">
    <property type="entry name" value="PRY"/>
    <property type="match status" value="1"/>
</dbReference>
<dbReference type="Gene3D" id="3.30.160.60">
    <property type="entry name" value="Classic Zinc Finger"/>
    <property type="match status" value="1"/>
</dbReference>
<accession>A0A672Z5K2</accession>
<dbReference type="PANTHER" id="PTHR25465:SF5">
    <property type="entry name" value="E3 UBIQUITIN_ISG15 LIGASE TRIM25-RELATED"/>
    <property type="match status" value="1"/>
</dbReference>
<dbReference type="SMART" id="SM00589">
    <property type="entry name" value="PRY"/>
    <property type="match status" value="1"/>
</dbReference>
<reference evidence="11" key="2">
    <citation type="submission" date="2025-08" db="UniProtKB">
        <authorList>
            <consortium name="Ensembl"/>
        </authorList>
    </citation>
    <scope>IDENTIFICATION</scope>
</reference>
<dbReference type="Pfam" id="PF00622">
    <property type="entry name" value="SPRY"/>
    <property type="match status" value="1"/>
</dbReference>
<dbReference type="PROSITE" id="PS50119">
    <property type="entry name" value="ZF_BBOX"/>
    <property type="match status" value="1"/>
</dbReference>
<dbReference type="Pfam" id="PF00643">
    <property type="entry name" value="zf-B_box"/>
    <property type="match status" value="1"/>
</dbReference>
<keyword evidence="7" id="KW-0175">Coiled coil</keyword>
<evidence type="ECO:0000256" key="2">
    <source>
        <dbReference type="ARBA" id="ARBA00022723"/>
    </source>
</evidence>
<organism evidence="11 12">
    <name type="scientific">Sphaeramia orbicularis</name>
    <name type="common">orbiculate cardinalfish</name>
    <dbReference type="NCBI Taxonomy" id="375764"/>
    <lineage>
        <taxon>Eukaryota</taxon>
        <taxon>Metazoa</taxon>
        <taxon>Chordata</taxon>
        <taxon>Craniata</taxon>
        <taxon>Vertebrata</taxon>
        <taxon>Euteleostomi</taxon>
        <taxon>Actinopterygii</taxon>
        <taxon>Neopterygii</taxon>
        <taxon>Teleostei</taxon>
        <taxon>Neoteleostei</taxon>
        <taxon>Acanthomorphata</taxon>
        <taxon>Gobiaria</taxon>
        <taxon>Kurtiformes</taxon>
        <taxon>Apogonoidei</taxon>
        <taxon>Apogonidae</taxon>
        <taxon>Apogoninae</taxon>
        <taxon>Sphaeramia</taxon>
    </lineage>
</organism>
<evidence type="ECO:0000313" key="12">
    <source>
        <dbReference type="Proteomes" id="UP000472271"/>
    </source>
</evidence>
<dbReference type="Ensembl" id="ENSSORT00005012477.1">
    <property type="protein sequence ID" value="ENSSORP00005012084.1"/>
    <property type="gene ID" value="ENSSORG00005006398.1"/>
</dbReference>
<evidence type="ECO:0000256" key="4">
    <source>
        <dbReference type="ARBA" id="ARBA00022833"/>
    </source>
</evidence>
<dbReference type="CDD" id="cd19769">
    <property type="entry name" value="Bbox2_TRIM16-like"/>
    <property type="match status" value="1"/>
</dbReference>
<evidence type="ECO:0000313" key="11">
    <source>
        <dbReference type="Ensembl" id="ENSSORP00005012084.1"/>
    </source>
</evidence>
<dbReference type="Proteomes" id="UP000472271">
    <property type="component" value="Chromosome 12"/>
</dbReference>
<evidence type="ECO:0000259" key="9">
    <source>
        <dbReference type="PROSITE" id="PS50119"/>
    </source>
</evidence>
<reference evidence="11" key="3">
    <citation type="submission" date="2025-09" db="UniProtKB">
        <authorList>
            <consortium name="Ensembl"/>
        </authorList>
    </citation>
    <scope>IDENTIFICATION</scope>
</reference>
<dbReference type="PRINTS" id="PR01407">
    <property type="entry name" value="BUTYPHLNCDUF"/>
</dbReference>
<dbReference type="OrthoDB" id="6105938at2759"/>
<evidence type="ECO:0000256" key="1">
    <source>
        <dbReference type="ARBA" id="ARBA00022588"/>
    </source>
</evidence>
<keyword evidence="3 6" id="KW-0863">Zinc-finger</keyword>
<dbReference type="InterPro" id="IPR013320">
    <property type="entry name" value="ConA-like_dom_sf"/>
</dbReference>
<dbReference type="SUPFAM" id="SSF49899">
    <property type="entry name" value="Concanavalin A-like lectins/glucanases"/>
    <property type="match status" value="1"/>
</dbReference>
<sequence length="560" mass="64717">MEQEGSELNQDRFSCSICLDLLKDPVTIPCGHNYCMKCIKTHWEKNIHSCPECRQTFRPRPVLVKNTMLADLVEELKKTGLQAAAADHCYAGPGDVACDFCNGRKRKASKSCLQCLVSYCHKHLQPHFTSPAFKKHKLMEPSEKLQESMCSLHDEVMKMFCRTDQQCICYLCSVDEHKGHDTVTSAAGRTEKQTELELSRQKIQQRIKDKHKDMKVLQQEVKTISNCADEAEEQNDKILTEMIRLLEERRRDVKQRIRSKEETEMIRVKELESKLEQEITELRRKDAEMDKLSHTDDHNQFLLQYPSVSKLSEDPDSPSINICPLNYFEDVTTAVSELRDKLLDNLRERWTNTSVAITEPKVLLSISQPEPQTRAEFLQYSCEITLDPNTMNSWLSLSEGNRKVTVVTKKKKRPFHPDRFTTLSQVLSKESLTGRCYWEVELRPEMYGLGIIYIALTYKNIKRKGESFKSAFGYNDKSWSLCCLNRFSGFYHNKVKSPVSHPVNSPVGVYLDHTAGILSFYNVSETMTLLHRVQTTFTEPLYFGIWLQTVGDVVEIIKLW</sequence>
<dbReference type="PROSITE" id="PS50089">
    <property type="entry name" value="ZF_RING_2"/>
    <property type="match status" value="1"/>
</dbReference>
<dbReference type="Pfam" id="PF15227">
    <property type="entry name" value="zf-C3HC4_4"/>
    <property type="match status" value="1"/>
</dbReference>
<dbReference type="SMART" id="SM00184">
    <property type="entry name" value="RING"/>
    <property type="match status" value="1"/>
</dbReference>
<evidence type="ECO:0000259" key="10">
    <source>
        <dbReference type="PROSITE" id="PS50188"/>
    </source>
</evidence>
<dbReference type="InterPro" id="IPR051051">
    <property type="entry name" value="E3_ubiq-ligase_TRIM/RNF"/>
</dbReference>
<evidence type="ECO:0000256" key="3">
    <source>
        <dbReference type="ARBA" id="ARBA00022771"/>
    </source>
</evidence>
<dbReference type="PANTHER" id="PTHR25465">
    <property type="entry name" value="B-BOX DOMAIN CONTAINING"/>
    <property type="match status" value="1"/>
</dbReference>
<dbReference type="Gene3D" id="2.60.120.920">
    <property type="match status" value="1"/>
</dbReference>
<dbReference type="InterPro" id="IPR001870">
    <property type="entry name" value="B30.2/SPRY"/>
</dbReference>
<dbReference type="Gene3D" id="3.30.40.10">
    <property type="entry name" value="Zinc/RING finger domain, C3HC4 (zinc finger)"/>
    <property type="match status" value="1"/>
</dbReference>
<dbReference type="InterPro" id="IPR003877">
    <property type="entry name" value="SPRY_dom"/>
</dbReference>
<dbReference type="RefSeq" id="XP_030004503.1">
    <property type="nucleotide sequence ID" value="XM_030148643.1"/>
</dbReference>
<evidence type="ECO:0000259" key="8">
    <source>
        <dbReference type="PROSITE" id="PS50089"/>
    </source>
</evidence>
<keyword evidence="1" id="KW-0399">Innate immunity</keyword>
<dbReference type="InterPro" id="IPR017907">
    <property type="entry name" value="Znf_RING_CS"/>
</dbReference>
<dbReference type="InterPro" id="IPR006574">
    <property type="entry name" value="PRY"/>
</dbReference>
<evidence type="ECO:0000256" key="7">
    <source>
        <dbReference type="SAM" id="Coils"/>
    </source>
</evidence>
<dbReference type="AlphaFoldDB" id="A0A672Z5K2"/>
<reference evidence="11" key="1">
    <citation type="submission" date="2019-06" db="EMBL/GenBank/DDBJ databases">
        <authorList>
            <consortium name="Wellcome Sanger Institute Data Sharing"/>
        </authorList>
    </citation>
    <scope>NUCLEOTIDE SEQUENCE [LARGE SCALE GENOMIC DNA]</scope>
</reference>
<feature type="coiled-coil region" evidence="7">
    <location>
        <begin position="200"/>
        <end position="295"/>
    </location>
</feature>
<proteinExistence type="predicted"/>
<dbReference type="GO" id="GO:0008270">
    <property type="term" value="F:zinc ion binding"/>
    <property type="evidence" value="ECO:0007669"/>
    <property type="project" value="UniProtKB-KW"/>
</dbReference>
<gene>
    <name evidence="11" type="primary">LOC115429313</name>
</gene>
<dbReference type="PROSITE" id="PS00518">
    <property type="entry name" value="ZF_RING_1"/>
    <property type="match status" value="1"/>
</dbReference>
<dbReference type="InterPro" id="IPR000315">
    <property type="entry name" value="Znf_B-box"/>
</dbReference>
<dbReference type="FunCoup" id="A0A672Z5K2">
    <property type="interactions" value="15"/>
</dbReference>
<dbReference type="InterPro" id="IPR058030">
    <property type="entry name" value="TRIM8/14/16/25/29/45/65_CC"/>
</dbReference>
<dbReference type="InParanoid" id="A0A672Z5K2"/>
<dbReference type="RefSeq" id="XP_030004504.1">
    <property type="nucleotide sequence ID" value="XM_030148644.1"/>
</dbReference>
<feature type="domain" description="B box-type" evidence="9">
    <location>
        <begin position="145"/>
        <end position="185"/>
    </location>
</feature>
<dbReference type="Pfam" id="PF25600">
    <property type="entry name" value="TRIM_CC"/>
    <property type="match status" value="1"/>
</dbReference>
<dbReference type="SUPFAM" id="SSF57845">
    <property type="entry name" value="B-box zinc-binding domain"/>
    <property type="match status" value="1"/>
</dbReference>
<name>A0A672Z5K2_9TELE</name>
<keyword evidence="4" id="KW-0862">Zinc</keyword>
<dbReference type="PROSITE" id="PS50188">
    <property type="entry name" value="B302_SPRY"/>
    <property type="match status" value="1"/>
</dbReference>
<dbReference type="GeneID" id="115429313"/>
<dbReference type="InterPro" id="IPR001841">
    <property type="entry name" value="Znf_RING"/>
</dbReference>
<dbReference type="GO" id="GO:0005737">
    <property type="term" value="C:cytoplasm"/>
    <property type="evidence" value="ECO:0007669"/>
    <property type="project" value="UniProtKB-ARBA"/>
</dbReference>
<dbReference type="GO" id="GO:0045087">
    <property type="term" value="P:innate immune response"/>
    <property type="evidence" value="ECO:0007669"/>
    <property type="project" value="UniProtKB-KW"/>
</dbReference>
<keyword evidence="12" id="KW-1185">Reference proteome</keyword>
<feature type="domain" description="RING-type" evidence="8">
    <location>
        <begin position="15"/>
        <end position="54"/>
    </location>
</feature>
<evidence type="ECO:0000256" key="5">
    <source>
        <dbReference type="ARBA" id="ARBA00022859"/>
    </source>
</evidence>
<dbReference type="InterPro" id="IPR043136">
    <property type="entry name" value="B30.2/SPRY_sf"/>
</dbReference>
<evidence type="ECO:0000256" key="6">
    <source>
        <dbReference type="PROSITE-ProRule" id="PRU00024"/>
    </source>
</evidence>
<dbReference type="InterPro" id="IPR013083">
    <property type="entry name" value="Znf_RING/FYVE/PHD"/>
</dbReference>
<feature type="domain" description="B30.2/SPRY" evidence="10">
    <location>
        <begin position="364"/>
        <end position="560"/>
    </location>
</feature>
<dbReference type="Gene3D" id="4.10.830.40">
    <property type="match status" value="1"/>
</dbReference>
<dbReference type="InterPro" id="IPR003879">
    <property type="entry name" value="Butyrophylin_SPRY"/>
</dbReference>
<dbReference type="SMART" id="SM00336">
    <property type="entry name" value="BBOX"/>
    <property type="match status" value="1"/>
</dbReference>
<dbReference type="CDD" id="cd16040">
    <property type="entry name" value="SPRY_PRY_SNTX"/>
    <property type="match status" value="1"/>
</dbReference>
<keyword evidence="5" id="KW-0391">Immunity</keyword>
<dbReference type="SUPFAM" id="SSF57850">
    <property type="entry name" value="RING/U-box"/>
    <property type="match status" value="1"/>
</dbReference>
<keyword evidence="2" id="KW-0479">Metal-binding</keyword>